<dbReference type="Proteomes" id="UP000219602">
    <property type="component" value="Unassembled WGS sequence"/>
</dbReference>
<reference evidence="1 2" key="1">
    <citation type="journal article" date="2016" name="Environ. Microbiol.">
        <title>Effector profiles distinguish formae speciales of Fusarium oxysporum.</title>
        <authorList>
            <person name="van Dam P."/>
            <person name="Fokkens L."/>
            <person name="Schmidt S.M."/>
            <person name="Linmans J.H."/>
            <person name="Kistler H.C."/>
            <person name="Ma L.J."/>
            <person name="Rep M."/>
        </authorList>
    </citation>
    <scope>NUCLEOTIDE SEQUENCE [LARGE SCALE GENOMIC DNA]</scope>
    <source>
        <strain evidence="1 2">Forc016</strain>
    </source>
</reference>
<name>A0A2H3FT49_FUSOX</name>
<evidence type="ECO:0000313" key="1">
    <source>
        <dbReference type="EMBL" id="PCD21490.1"/>
    </source>
</evidence>
<evidence type="ECO:0000313" key="2">
    <source>
        <dbReference type="Proteomes" id="UP000219602"/>
    </source>
</evidence>
<accession>A0A2H3FT49</accession>
<reference evidence="1 2" key="2">
    <citation type="journal article" date="2017" name="Sci. Rep.">
        <title>A mobile pathogenicity chromosome in Fusarium oxysporum for infection of multiple cucurbit species.</title>
        <authorList>
            <person name="van Dam P."/>
            <person name="Fokkens L."/>
            <person name="Ayukawa Y."/>
            <person name="van der Gragt M."/>
            <person name="Ter Horst A."/>
            <person name="Brankovics B."/>
            <person name="Houterman P.M."/>
            <person name="Arie T."/>
            <person name="Rep M."/>
        </authorList>
    </citation>
    <scope>NUCLEOTIDE SEQUENCE [LARGE SCALE GENOMIC DNA]</scope>
    <source>
        <strain evidence="1 2">Forc016</strain>
    </source>
</reference>
<organism evidence="1 2">
    <name type="scientific">Fusarium oxysporum f. sp. radicis-cucumerinum</name>
    <dbReference type="NCBI Taxonomy" id="327505"/>
    <lineage>
        <taxon>Eukaryota</taxon>
        <taxon>Fungi</taxon>
        <taxon>Dikarya</taxon>
        <taxon>Ascomycota</taxon>
        <taxon>Pezizomycotina</taxon>
        <taxon>Sordariomycetes</taxon>
        <taxon>Hypocreomycetidae</taxon>
        <taxon>Hypocreales</taxon>
        <taxon>Nectriaceae</taxon>
        <taxon>Fusarium</taxon>
        <taxon>Fusarium oxysporum species complex</taxon>
    </lineage>
</organism>
<gene>
    <name evidence="1" type="ORF">AU210_016452</name>
</gene>
<proteinExistence type="predicted"/>
<sequence length="272" mass="31853">MEPDPDGDIWYDVPPTELPDEIWYRILGFLMPTQFTQLGIHIRGRVENETKFRNSVCFDMTHPTPATSLYPLYLSSIRDIGSFSKTCKHARLMSNEIFYKRLHLCFDDVKVFKRFADSQARVVVRNELVRRFRGIDLVFRDVNNSTIKTLWSIGPLPKTEYLRVYLLRQRERLSNEEAIENAIKALDITNIEVDIQGGDETSIGHGHVDPALQFEKDVFTVWHAPLYGRMNEYDSRTIRGVEMELDKLRSQIETRQVQKMPHSWPHYSCVDE</sequence>
<dbReference type="EMBL" id="MABQ02000013">
    <property type="protein sequence ID" value="PCD21490.1"/>
    <property type="molecule type" value="Genomic_DNA"/>
</dbReference>
<dbReference type="AlphaFoldDB" id="A0A2H3FT49"/>
<comment type="caution">
    <text evidence="1">The sequence shown here is derived from an EMBL/GenBank/DDBJ whole genome shotgun (WGS) entry which is preliminary data.</text>
</comment>
<protein>
    <submittedName>
        <fullName evidence="1">Uncharacterized protein</fullName>
    </submittedName>
</protein>